<proteinExistence type="predicted"/>
<evidence type="ECO:0000313" key="2">
    <source>
        <dbReference type="EMBL" id="GGU60475.1"/>
    </source>
</evidence>
<dbReference type="EMBL" id="BMRP01000007">
    <property type="protein sequence ID" value="GGU60475.1"/>
    <property type="molecule type" value="Genomic_DNA"/>
</dbReference>
<feature type="compositionally biased region" description="Low complexity" evidence="1">
    <location>
        <begin position="91"/>
        <end position="101"/>
    </location>
</feature>
<organism evidence="2 3">
    <name type="scientific">Streptomyces albospinus</name>
    <dbReference type="NCBI Taxonomy" id="285515"/>
    <lineage>
        <taxon>Bacteria</taxon>
        <taxon>Bacillati</taxon>
        <taxon>Actinomycetota</taxon>
        <taxon>Actinomycetes</taxon>
        <taxon>Kitasatosporales</taxon>
        <taxon>Streptomycetaceae</taxon>
        <taxon>Streptomyces</taxon>
    </lineage>
</organism>
<reference evidence="3" key="1">
    <citation type="journal article" date="2019" name="Int. J. Syst. Evol. Microbiol.">
        <title>The Global Catalogue of Microorganisms (GCM) 10K type strain sequencing project: providing services to taxonomists for standard genome sequencing and annotation.</title>
        <authorList>
            <consortium name="The Broad Institute Genomics Platform"/>
            <consortium name="The Broad Institute Genome Sequencing Center for Infectious Disease"/>
            <person name="Wu L."/>
            <person name="Ma J."/>
        </authorList>
    </citation>
    <scope>NUCLEOTIDE SEQUENCE [LARGE SCALE GENOMIC DNA]</scope>
    <source>
        <strain evidence="3">JCM 3399</strain>
    </source>
</reference>
<name>A0ABQ2UYT9_9ACTN</name>
<gene>
    <name evidence="2" type="ORF">GCM10010211_26900</name>
</gene>
<evidence type="ECO:0000313" key="3">
    <source>
        <dbReference type="Proteomes" id="UP000654471"/>
    </source>
</evidence>
<keyword evidence="3" id="KW-1185">Reference proteome</keyword>
<comment type="caution">
    <text evidence="2">The sequence shown here is derived from an EMBL/GenBank/DDBJ whole genome shotgun (WGS) entry which is preliminary data.</text>
</comment>
<feature type="region of interest" description="Disordered" evidence="1">
    <location>
        <begin position="1"/>
        <end position="129"/>
    </location>
</feature>
<sequence>MPGRGSVVVTPRGQSGAVGAGEAGPGRGAEVRTGGGGGAAEGRHGGQAGNRCAEAELATVASGGEGRRRRTGRTGCGSGRRPGHRCRRSRSGAGRAPGAVRNGPSGVTAEAGAEHRGAAVRIGGRRGWL</sequence>
<dbReference type="Proteomes" id="UP000654471">
    <property type="component" value="Unassembled WGS sequence"/>
</dbReference>
<feature type="compositionally biased region" description="Gly residues" evidence="1">
    <location>
        <begin position="16"/>
        <end position="48"/>
    </location>
</feature>
<feature type="compositionally biased region" description="Basic residues" evidence="1">
    <location>
        <begin position="81"/>
        <end position="90"/>
    </location>
</feature>
<accession>A0ABQ2UYT9</accession>
<protein>
    <submittedName>
        <fullName evidence="2">Uncharacterized protein</fullName>
    </submittedName>
</protein>
<evidence type="ECO:0000256" key="1">
    <source>
        <dbReference type="SAM" id="MobiDB-lite"/>
    </source>
</evidence>